<feature type="compositionally biased region" description="Basic residues" evidence="1">
    <location>
        <begin position="1"/>
        <end position="10"/>
    </location>
</feature>
<reference evidence="2" key="1">
    <citation type="submission" date="2022-03" db="EMBL/GenBank/DDBJ databases">
        <authorList>
            <person name="Martin H S."/>
        </authorList>
    </citation>
    <scope>NUCLEOTIDE SEQUENCE</scope>
</reference>
<accession>A0ABN8IIZ1</accession>
<protein>
    <submittedName>
        <fullName evidence="2">Uncharacterized protein</fullName>
    </submittedName>
</protein>
<feature type="non-terminal residue" evidence="2">
    <location>
        <position position="120"/>
    </location>
</feature>
<evidence type="ECO:0000313" key="3">
    <source>
        <dbReference type="Proteomes" id="UP000837857"/>
    </source>
</evidence>
<evidence type="ECO:0000313" key="2">
    <source>
        <dbReference type="EMBL" id="CAH2056607.1"/>
    </source>
</evidence>
<dbReference type="Proteomes" id="UP000837857">
    <property type="component" value="Chromosome 23"/>
</dbReference>
<name>A0ABN8IIZ1_9NEOP</name>
<proteinExistence type="predicted"/>
<gene>
    <name evidence="2" type="ORF">IPOD504_LOCUS9786</name>
</gene>
<sequence length="120" mass="13473">MFTRWKRRSRSAGSPFGAPAPARDWRPARQVLTPSPRCPPLHHRPHNGSARAFSAVPPYRYAHIDATPHEAFSQPLIAASATAYDATRLRLTWWSSPLNSGNGTLLPYLRYPSIHSYPID</sequence>
<feature type="region of interest" description="Disordered" evidence="1">
    <location>
        <begin position="1"/>
        <end position="49"/>
    </location>
</feature>
<feature type="compositionally biased region" description="Low complexity" evidence="1">
    <location>
        <begin position="11"/>
        <end position="22"/>
    </location>
</feature>
<organism evidence="2 3">
    <name type="scientific">Iphiclides podalirius</name>
    <name type="common">scarce swallowtail</name>
    <dbReference type="NCBI Taxonomy" id="110791"/>
    <lineage>
        <taxon>Eukaryota</taxon>
        <taxon>Metazoa</taxon>
        <taxon>Ecdysozoa</taxon>
        <taxon>Arthropoda</taxon>
        <taxon>Hexapoda</taxon>
        <taxon>Insecta</taxon>
        <taxon>Pterygota</taxon>
        <taxon>Neoptera</taxon>
        <taxon>Endopterygota</taxon>
        <taxon>Lepidoptera</taxon>
        <taxon>Glossata</taxon>
        <taxon>Ditrysia</taxon>
        <taxon>Papilionoidea</taxon>
        <taxon>Papilionidae</taxon>
        <taxon>Papilioninae</taxon>
        <taxon>Iphiclides</taxon>
    </lineage>
</organism>
<keyword evidence="3" id="KW-1185">Reference proteome</keyword>
<dbReference type="EMBL" id="OW152835">
    <property type="protein sequence ID" value="CAH2056607.1"/>
    <property type="molecule type" value="Genomic_DNA"/>
</dbReference>
<evidence type="ECO:0000256" key="1">
    <source>
        <dbReference type="SAM" id="MobiDB-lite"/>
    </source>
</evidence>